<name>X0YR68_9ZZZZ</name>
<dbReference type="PANTHER" id="PTHR39081:SF1">
    <property type="entry name" value="MUT7-C RNASE DOMAIN-CONTAINING PROTEIN"/>
    <property type="match status" value="1"/>
</dbReference>
<dbReference type="AlphaFoldDB" id="X0YR68"/>
<dbReference type="PANTHER" id="PTHR39081">
    <property type="entry name" value="MUT7-C DOMAIN-CONTAINING PROTEIN"/>
    <property type="match status" value="1"/>
</dbReference>
<reference evidence="2" key="1">
    <citation type="journal article" date="2014" name="Front. Microbiol.">
        <title>High frequency of phylogenetically diverse reductive dehalogenase-homologous genes in deep subseafloor sedimentary metagenomes.</title>
        <authorList>
            <person name="Kawai M."/>
            <person name="Futagami T."/>
            <person name="Toyoda A."/>
            <person name="Takaki Y."/>
            <person name="Nishi S."/>
            <person name="Hori S."/>
            <person name="Arai W."/>
            <person name="Tsubouchi T."/>
            <person name="Morono Y."/>
            <person name="Uchiyama I."/>
            <person name="Ito T."/>
            <person name="Fujiyama A."/>
            <person name="Inagaki F."/>
            <person name="Takami H."/>
        </authorList>
    </citation>
    <scope>NUCLEOTIDE SEQUENCE</scope>
    <source>
        <strain evidence="2">Expedition CK06-06</strain>
    </source>
</reference>
<evidence type="ECO:0000259" key="1">
    <source>
        <dbReference type="Pfam" id="PF01927"/>
    </source>
</evidence>
<feature type="domain" description="Mut7-C RNAse" evidence="1">
    <location>
        <begin position="6"/>
        <end position="144"/>
    </location>
</feature>
<dbReference type="EMBL" id="BART01000914">
    <property type="protein sequence ID" value="GAG58720.1"/>
    <property type="molecule type" value="Genomic_DNA"/>
</dbReference>
<dbReference type="Pfam" id="PF01927">
    <property type="entry name" value="Mut7-C"/>
    <property type="match status" value="1"/>
</dbReference>
<organism evidence="2">
    <name type="scientific">marine sediment metagenome</name>
    <dbReference type="NCBI Taxonomy" id="412755"/>
    <lineage>
        <taxon>unclassified sequences</taxon>
        <taxon>metagenomes</taxon>
        <taxon>ecological metagenomes</taxon>
    </lineage>
</organism>
<gene>
    <name evidence="2" type="ORF">S01H4_03653</name>
</gene>
<accession>X0YR68</accession>
<proteinExistence type="predicted"/>
<sequence length="162" mass="19686">MKENRFVVYRLQKLAILLRILGFDVLYFQNEDYISVINLTKREYRILLSRVKFLRKLPWIFYLNKDDLDGQLEQVIKELKLKVNKEHLFSRCSNCNNILQKVNEEEVKREIPPDVCERGYWFKRCPNCGKIFWNGNHIITLKEKFRKIGVVEEKNEDIREFK</sequence>
<comment type="caution">
    <text evidence="2">The sequence shown here is derived from an EMBL/GenBank/DDBJ whole genome shotgun (WGS) entry which is preliminary data.</text>
</comment>
<protein>
    <recommendedName>
        <fullName evidence="1">Mut7-C RNAse domain-containing protein</fullName>
    </recommendedName>
</protein>
<evidence type="ECO:0000313" key="2">
    <source>
        <dbReference type="EMBL" id="GAG58720.1"/>
    </source>
</evidence>
<dbReference type="InterPro" id="IPR002782">
    <property type="entry name" value="Mut7-C_RNAse_dom"/>
</dbReference>